<sequence>MRHISDEEMFRLADRECSVEEQTVFQTHLGECAACKALYTEISALDTQLQQIILERPSDNFTEKLMEKWQAAPAFDQPFQYSRILAPLAFIFGLILVLLSGSSNVGWFKNQFTPSKPDANVAYDLTTLQSLLQNELLLTLFMVVNAFLVLLIVDKTLLQPYFRKRMRQI</sequence>
<feature type="transmembrane region" description="Helical" evidence="1">
    <location>
        <begin position="84"/>
        <end position="108"/>
    </location>
</feature>
<dbReference type="AlphaFoldDB" id="A0A6C0GKN0"/>
<evidence type="ECO:0000256" key="1">
    <source>
        <dbReference type="SAM" id="Phobius"/>
    </source>
</evidence>
<keyword evidence="1" id="KW-0472">Membrane</keyword>
<accession>A0A6C0GKN0</accession>
<dbReference type="RefSeq" id="WP_162444579.1">
    <property type="nucleotide sequence ID" value="NZ_CP048222.1"/>
</dbReference>
<feature type="transmembrane region" description="Helical" evidence="1">
    <location>
        <begin position="136"/>
        <end position="158"/>
    </location>
</feature>
<evidence type="ECO:0008006" key="4">
    <source>
        <dbReference type="Google" id="ProtNLM"/>
    </source>
</evidence>
<dbReference type="Proteomes" id="UP000480178">
    <property type="component" value="Chromosome"/>
</dbReference>
<dbReference type="EMBL" id="CP048222">
    <property type="protein sequence ID" value="QHT68568.1"/>
    <property type="molecule type" value="Genomic_DNA"/>
</dbReference>
<organism evidence="2 3">
    <name type="scientific">Rhodocytophaga rosea</name>
    <dbReference type="NCBI Taxonomy" id="2704465"/>
    <lineage>
        <taxon>Bacteria</taxon>
        <taxon>Pseudomonadati</taxon>
        <taxon>Bacteroidota</taxon>
        <taxon>Cytophagia</taxon>
        <taxon>Cytophagales</taxon>
        <taxon>Rhodocytophagaceae</taxon>
        <taxon>Rhodocytophaga</taxon>
    </lineage>
</organism>
<keyword evidence="1" id="KW-0812">Transmembrane</keyword>
<gene>
    <name evidence="2" type="ORF">GXP67_18915</name>
</gene>
<keyword evidence="1" id="KW-1133">Transmembrane helix</keyword>
<evidence type="ECO:0000313" key="2">
    <source>
        <dbReference type="EMBL" id="QHT68568.1"/>
    </source>
</evidence>
<reference evidence="2 3" key="1">
    <citation type="submission" date="2020-01" db="EMBL/GenBank/DDBJ databases">
        <authorList>
            <person name="Kim M.K."/>
        </authorList>
    </citation>
    <scope>NUCLEOTIDE SEQUENCE [LARGE SCALE GENOMIC DNA]</scope>
    <source>
        <strain evidence="2 3">172606-1</strain>
    </source>
</reference>
<evidence type="ECO:0000313" key="3">
    <source>
        <dbReference type="Proteomes" id="UP000480178"/>
    </source>
</evidence>
<name>A0A6C0GKN0_9BACT</name>
<proteinExistence type="predicted"/>
<keyword evidence="3" id="KW-1185">Reference proteome</keyword>
<protein>
    <recommendedName>
        <fullName evidence="4">Zf-HC2 domain-containing protein</fullName>
    </recommendedName>
</protein>
<dbReference type="KEGG" id="rhoz:GXP67_18915"/>